<reference evidence="3" key="1">
    <citation type="submission" date="2016-09" db="EMBL/GenBank/DDBJ databases">
        <authorList>
            <person name="Wan X."/>
            <person name="Hou S."/>
        </authorList>
    </citation>
    <scope>NUCLEOTIDE SEQUENCE [LARGE SCALE GENOMIC DNA]</scope>
    <source>
        <strain evidence="3">KH87</strain>
    </source>
</reference>
<accession>A0A1E7Q469</accession>
<evidence type="ECO:0000313" key="3">
    <source>
        <dbReference type="Proteomes" id="UP000242258"/>
    </source>
</evidence>
<gene>
    <name evidence="2" type="ORF">BI198_04875</name>
</gene>
<feature type="chain" id="PRO_5009200347" evidence="1">
    <location>
        <begin position="21"/>
        <end position="300"/>
    </location>
</feature>
<comment type="caution">
    <text evidence="2">The sequence shown here is derived from an EMBL/GenBank/DDBJ whole genome shotgun (WGS) entry which is preliminary data.</text>
</comment>
<dbReference type="Proteomes" id="UP000242258">
    <property type="component" value="Unassembled WGS sequence"/>
</dbReference>
<evidence type="ECO:0000256" key="1">
    <source>
        <dbReference type="SAM" id="SignalP"/>
    </source>
</evidence>
<keyword evidence="1" id="KW-0732">Signal</keyword>
<protein>
    <submittedName>
        <fullName evidence="2">Uncharacterized protein</fullName>
    </submittedName>
</protein>
<keyword evidence="3" id="KW-1185">Reference proteome</keyword>
<dbReference type="RefSeq" id="WP_070048541.1">
    <property type="nucleotide sequence ID" value="NZ_CBCSDO010000003.1"/>
</dbReference>
<evidence type="ECO:0000313" key="2">
    <source>
        <dbReference type="EMBL" id="OEY68975.1"/>
    </source>
</evidence>
<organism evidence="2 3">
    <name type="scientific">Rheinheimera salexigens</name>
    <dbReference type="NCBI Taxonomy" id="1628148"/>
    <lineage>
        <taxon>Bacteria</taxon>
        <taxon>Pseudomonadati</taxon>
        <taxon>Pseudomonadota</taxon>
        <taxon>Gammaproteobacteria</taxon>
        <taxon>Chromatiales</taxon>
        <taxon>Chromatiaceae</taxon>
        <taxon>Rheinheimera</taxon>
    </lineage>
</organism>
<dbReference type="AlphaFoldDB" id="A0A1E7Q469"/>
<name>A0A1E7Q469_9GAMM</name>
<dbReference type="OrthoDB" id="6400766at2"/>
<dbReference type="EMBL" id="MKEK01000001">
    <property type="protein sequence ID" value="OEY68975.1"/>
    <property type="molecule type" value="Genomic_DNA"/>
</dbReference>
<proteinExistence type="predicted"/>
<sequence>MLKKIIFIIALLFVSYNASANTCYDSINKGSAACAAYQYDVFTLYFKDENNSEHKVYAKRVIQRSNGVLVHVDYDFVSACTSQCSELDNIANETLWAFRNANQNNTFYQKVVYVCDPTEEVCCNDTGCNEIYKVGNPSSELATVKENLEYHDDKLNEIASKRGPKYKNGDIIDKGIYRTEAITNVADNMLRNSSNGQQVQQGMALVTVQPIQFQIFNSISGAVKICVSSGSFCEEIQGYGTASNNMASFELSHNQGQNFNTALRDFIERAYQVDKQMTCSQSTSCSSENHCTVRLTCIKY</sequence>
<feature type="signal peptide" evidence="1">
    <location>
        <begin position="1"/>
        <end position="20"/>
    </location>
</feature>